<dbReference type="AlphaFoldDB" id="A0A2A9MLI4"/>
<keyword evidence="2" id="KW-0677">Repeat</keyword>
<feature type="compositionally biased region" description="Basic residues" evidence="6">
    <location>
        <begin position="129"/>
        <end position="141"/>
    </location>
</feature>
<keyword evidence="4 5" id="KW-0862">Zinc</keyword>
<evidence type="ECO:0000256" key="6">
    <source>
        <dbReference type="SAM" id="MobiDB-lite"/>
    </source>
</evidence>
<dbReference type="InterPro" id="IPR009145">
    <property type="entry name" value="U2AF_small"/>
</dbReference>
<dbReference type="InterPro" id="IPR036855">
    <property type="entry name" value="Znf_CCCH_sf"/>
</dbReference>
<dbReference type="KEGG" id="bbes:BESB_036490"/>
<feature type="region of interest" description="Disordered" evidence="6">
    <location>
        <begin position="120"/>
        <end position="184"/>
    </location>
</feature>
<comment type="caution">
    <text evidence="8">The sequence shown here is derived from an EMBL/GenBank/DDBJ whole genome shotgun (WGS) entry which is preliminary data.</text>
</comment>
<dbReference type="GO" id="GO:0000398">
    <property type="term" value="P:mRNA splicing, via spliceosome"/>
    <property type="evidence" value="ECO:0007669"/>
    <property type="project" value="InterPro"/>
</dbReference>
<evidence type="ECO:0000256" key="4">
    <source>
        <dbReference type="ARBA" id="ARBA00022833"/>
    </source>
</evidence>
<dbReference type="EMBL" id="NWUJ01000002">
    <property type="protein sequence ID" value="PFH37191.1"/>
    <property type="molecule type" value="Genomic_DNA"/>
</dbReference>
<evidence type="ECO:0000259" key="7">
    <source>
        <dbReference type="PROSITE" id="PS50103"/>
    </source>
</evidence>
<evidence type="ECO:0000256" key="5">
    <source>
        <dbReference type="PROSITE-ProRule" id="PRU00723"/>
    </source>
</evidence>
<feature type="zinc finger region" description="C3H1-type" evidence="5">
    <location>
        <begin position="12"/>
        <end position="40"/>
    </location>
</feature>
<organism evidence="8 9">
    <name type="scientific">Besnoitia besnoiti</name>
    <name type="common">Apicomplexan protozoan</name>
    <dbReference type="NCBI Taxonomy" id="94643"/>
    <lineage>
        <taxon>Eukaryota</taxon>
        <taxon>Sar</taxon>
        <taxon>Alveolata</taxon>
        <taxon>Apicomplexa</taxon>
        <taxon>Conoidasida</taxon>
        <taxon>Coccidia</taxon>
        <taxon>Eucoccidiorida</taxon>
        <taxon>Eimeriorina</taxon>
        <taxon>Sarcocystidae</taxon>
        <taxon>Besnoitia</taxon>
    </lineage>
</organism>
<dbReference type="GO" id="GO:0003723">
    <property type="term" value="F:RNA binding"/>
    <property type="evidence" value="ECO:0007669"/>
    <property type="project" value="InterPro"/>
</dbReference>
<dbReference type="Gene3D" id="3.30.1370.210">
    <property type="match status" value="1"/>
</dbReference>
<accession>A0A2A9MLI4</accession>
<dbReference type="STRING" id="94643.A0A2A9MLI4"/>
<protein>
    <submittedName>
        <fullName evidence="8">Putative U2 snRNP auxiliary factor</fullName>
    </submittedName>
</protein>
<dbReference type="VEuPathDB" id="ToxoDB:BESB_036490"/>
<evidence type="ECO:0000256" key="3">
    <source>
        <dbReference type="ARBA" id="ARBA00022771"/>
    </source>
</evidence>
<reference evidence="8 9" key="1">
    <citation type="submission" date="2017-09" db="EMBL/GenBank/DDBJ databases">
        <title>Genome sequencing of Besnoitia besnoiti strain Bb-Ger1.</title>
        <authorList>
            <person name="Schares G."/>
            <person name="Venepally P."/>
            <person name="Lorenzi H.A."/>
        </authorList>
    </citation>
    <scope>NUCLEOTIDE SEQUENCE [LARGE SCALE GENOMIC DNA]</scope>
    <source>
        <strain evidence="8 9">Bb-Ger1</strain>
    </source>
</reference>
<keyword evidence="3 5" id="KW-0863">Zinc-finger</keyword>
<dbReference type="GO" id="GO:0089701">
    <property type="term" value="C:U2AF complex"/>
    <property type="evidence" value="ECO:0007669"/>
    <property type="project" value="InterPro"/>
</dbReference>
<name>A0A2A9MLI4_BESBE</name>
<keyword evidence="9" id="KW-1185">Reference proteome</keyword>
<feature type="compositionally biased region" description="Basic and acidic residues" evidence="6">
    <location>
        <begin position="159"/>
        <end position="184"/>
    </location>
</feature>
<keyword evidence="1 5" id="KW-0479">Metal-binding</keyword>
<evidence type="ECO:0000256" key="2">
    <source>
        <dbReference type="ARBA" id="ARBA00022737"/>
    </source>
</evidence>
<sequence length="184" mass="21574">MAEHLARIIGTEEDRVNCPFYWKIGACRHGDQCSRSHYKPTSSPTIVLRHMYPNPPVAVAIAEGQNGKQIHAEFTPVTDFREARCRQFVDGQCRRGGYCNFMHLKHVPRSLKRKLFKKMYEDHPDYGRKRSPGRRRSRSRQRSLSPRRQGKRRSPSIQRPERQTSEERRAMIAKWNAEREEGNG</sequence>
<dbReference type="GeneID" id="40308630"/>
<dbReference type="PROSITE" id="PS50103">
    <property type="entry name" value="ZF_C3H1"/>
    <property type="match status" value="2"/>
</dbReference>
<dbReference type="InterPro" id="IPR000571">
    <property type="entry name" value="Znf_CCCH"/>
</dbReference>
<dbReference type="SUPFAM" id="SSF90229">
    <property type="entry name" value="CCCH zinc finger"/>
    <property type="match status" value="1"/>
</dbReference>
<gene>
    <name evidence="8" type="ORF">BESB_036490</name>
</gene>
<evidence type="ECO:0000313" key="8">
    <source>
        <dbReference type="EMBL" id="PFH37191.1"/>
    </source>
</evidence>
<dbReference type="PANTHER" id="PTHR12620">
    <property type="entry name" value="U2 SNRNP AUXILIARY FACTOR, SMALL SUBUNIT"/>
    <property type="match status" value="1"/>
</dbReference>
<feature type="domain" description="C3H1-type" evidence="7">
    <location>
        <begin position="12"/>
        <end position="40"/>
    </location>
</feature>
<feature type="zinc finger region" description="C3H1-type" evidence="5">
    <location>
        <begin position="79"/>
        <end position="106"/>
    </location>
</feature>
<dbReference type="SMART" id="SM00356">
    <property type="entry name" value="ZnF_C3H1"/>
    <property type="match status" value="2"/>
</dbReference>
<dbReference type="Proteomes" id="UP000224006">
    <property type="component" value="Chromosome II"/>
</dbReference>
<feature type="domain" description="C3H1-type" evidence="7">
    <location>
        <begin position="79"/>
        <end position="106"/>
    </location>
</feature>
<evidence type="ECO:0000256" key="1">
    <source>
        <dbReference type="ARBA" id="ARBA00022723"/>
    </source>
</evidence>
<evidence type="ECO:0000313" key="9">
    <source>
        <dbReference type="Proteomes" id="UP000224006"/>
    </source>
</evidence>
<proteinExistence type="predicted"/>
<dbReference type="RefSeq" id="XP_029221200.1">
    <property type="nucleotide sequence ID" value="XM_029362235.1"/>
</dbReference>
<dbReference type="OrthoDB" id="423462at2759"/>
<dbReference type="GO" id="GO:0008270">
    <property type="term" value="F:zinc ion binding"/>
    <property type="evidence" value="ECO:0007669"/>
    <property type="project" value="UniProtKB-KW"/>
</dbReference>
<dbReference type="PRINTS" id="PR01848">
    <property type="entry name" value="U2AUXFACTOR"/>
</dbReference>
<dbReference type="Pfam" id="PF00642">
    <property type="entry name" value="zf-CCCH"/>
    <property type="match status" value="2"/>
</dbReference>